<protein>
    <submittedName>
        <fullName evidence="2">Uncharacterized protein</fullName>
    </submittedName>
</protein>
<proteinExistence type="predicted"/>
<gene>
    <name evidence="2" type="ORF">STRTUCAR8_01352</name>
</gene>
<dbReference type="AlphaFoldDB" id="L7F3I4"/>
<comment type="caution">
    <text evidence="2">The sequence shown here is derived from an EMBL/GenBank/DDBJ whole genome shotgun (WGS) entry which is preliminary data.</text>
</comment>
<feature type="compositionally biased region" description="Basic and acidic residues" evidence="1">
    <location>
        <begin position="1"/>
        <end position="13"/>
    </location>
</feature>
<accession>L7F3I4</accession>
<dbReference type="EMBL" id="AEJB01000361">
    <property type="protein sequence ID" value="ELP66138.1"/>
    <property type="molecule type" value="Genomic_DNA"/>
</dbReference>
<evidence type="ECO:0000313" key="2">
    <source>
        <dbReference type="EMBL" id="ELP66138.1"/>
    </source>
</evidence>
<feature type="region of interest" description="Disordered" evidence="1">
    <location>
        <begin position="1"/>
        <end position="20"/>
    </location>
</feature>
<dbReference type="Proteomes" id="UP000010931">
    <property type="component" value="Unassembled WGS sequence"/>
</dbReference>
<sequence length="43" mass="4835">MAEPRQARGRTDTRSNPLYLGSPLGFRHRLSDDCDALMESGTR</sequence>
<evidence type="ECO:0000256" key="1">
    <source>
        <dbReference type="SAM" id="MobiDB-lite"/>
    </source>
</evidence>
<keyword evidence="3" id="KW-1185">Reference proteome</keyword>
<organism evidence="2 3">
    <name type="scientific">Streptomyces turgidiscabies (strain Car8)</name>
    <dbReference type="NCBI Taxonomy" id="698760"/>
    <lineage>
        <taxon>Bacteria</taxon>
        <taxon>Bacillati</taxon>
        <taxon>Actinomycetota</taxon>
        <taxon>Actinomycetes</taxon>
        <taxon>Kitasatosporales</taxon>
        <taxon>Streptomycetaceae</taxon>
        <taxon>Streptomyces</taxon>
    </lineage>
</organism>
<name>L7F3I4_STRT8</name>
<reference evidence="2 3" key="1">
    <citation type="journal article" date="2011" name="Plasmid">
        <title>Streptomyces turgidiscabies Car8 contains a modular pathogenicity island that shares virulence genes with other actinobacterial plant pathogens.</title>
        <authorList>
            <person name="Huguet-Tapia J.C."/>
            <person name="Badger J.H."/>
            <person name="Loria R."/>
            <person name="Pettis G.S."/>
        </authorList>
    </citation>
    <scope>NUCLEOTIDE SEQUENCE [LARGE SCALE GENOMIC DNA]</scope>
    <source>
        <strain evidence="2 3">Car8</strain>
    </source>
</reference>
<evidence type="ECO:0000313" key="3">
    <source>
        <dbReference type="Proteomes" id="UP000010931"/>
    </source>
</evidence>